<keyword evidence="2" id="KW-1185">Reference proteome</keyword>
<organism evidence="1 2">
    <name type="scientific">Setaria viridis</name>
    <name type="common">Green bristlegrass</name>
    <name type="synonym">Setaria italica subsp. viridis</name>
    <dbReference type="NCBI Taxonomy" id="4556"/>
    <lineage>
        <taxon>Eukaryota</taxon>
        <taxon>Viridiplantae</taxon>
        <taxon>Streptophyta</taxon>
        <taxon>Embryophyta</taxon>
        <taxon>Tracheophyta</taxon>
        <taxon>Spermatophyta</taxon>
        <taxon>Magnoliopsida</taxon>
        <taxon>Liliopsida</taxon>
        <taxon>Poales</taxon>
        <taxon>Poaceae</taxon>
        <taxon>PACMAD clade</taxon>
        <taxon>Panicoideae</taxon>
        <taxon>Panicodae</taxon>
        <taxon>Paniceae</taxon>
        <taxon>Cenchrinae</taxon>
        <taxon>Setaria</taxon>
    </lineage>
</organism>
<proteinExistence type="predicted"/>
<dbReference type="Gramene" id="TKW25519">
    <property type="protein sequence ID" value="TKW25519"/>
    <property type="gene ID" value="SEVIR_3G124600v2"/>
</dbReference>
<dbReference type="Proteomes" id="UP000298652">
    <property type="component" value="Chromosome 3"/>
</dbReference>
<dbReference type="EMBL" id="CM016554">
    <property type="protein sequence ID" value="TKW25519.1"/>
    <property type="molecule type" value="Genomic_DNA"/>
</dbReference>
<name>A0A4U6VE63_SETVI</name>
<accession>A0A4U6VE63</accession>
<evidence type="ECO:0000313" key="2">
    <source>
        <dbReference type="Proteomes" id="UP000298652"/>
    </source>
</evidence>
<sequence>MRLDLGLCPPCRQFGGQMQFELDLPSLSLICVDMGEARARFGWRVAWRGGRWRGLGIRASARSSFLPLSWPAPRPPLRRCRRASIPSPSEPLQTYPVHLRPELFSLPAEDTAPDPSA</sequence>
<gene>
    <name evidence="1" type="ORF">SEVIR_3G124600v2</name>
</gene>
<reference evidence="1" key="1">
    <citation type="submission" date="2019-03" db="EMBL/GenBank/DDBJ databases">
        <title>WGS assembly of Setaria viridis.</title>
        <authorList>
            <person name="Huang P."/>
            <person name="Jenkins J."/>
            <person name="Grimwood J."/>
            <person name="Barry K."/>
            <person name="Healey A."/>
            <person name="Mamidi S."/>
            <person name="Sreedasyam A."/>
            <person name="Shu S."/>
            <person name="Feldman M."/>
            <person name="Wu J."/>
            <person name="Yu Y."/>
            <person name="Chen C."/>
            <person name="Johnson J."/>
            <person name="Rokhsar D."/>
            <person name="Baxter I."/>
            <person name="Schmutz J."/>
            <person name="Brutnell T."/>
            <person name="Kellogg E."/>
        </authorList>
    </citation>
    <scope>NUCLEOTIDE SEQUENCE [LARGE SCALE GENOMIC DNA]</scope>
</reference>
<dbReference type="AlphaFoldDB" id="A0A4U6VE63"/>
<evidence type="ECO:0000313" key="1">
    <source>
        <dbReference type="EMBL" id="TKW25519.1"/>
    </source>
</evidence>
<protein>
    <submittedName>
        <fullName evidence="1">Uncharacterized protein</fullName>
    </submittedName>
</protein>